<dbReference type="AlphaFoldDB" id="A0A420HXV4"/>
<dbReference type="Proteomes" id="UP000286134">
    <property type="component" value="Unassembled WGS sequence"/>
</dbReference>
<evidence type="ECO:0000256" key="1">
    <source>
        <dbReference type="SAM" id="SignalP"/>
    </source>
</evidence>
<evidence type="ECO:0000313" key="2">
    <source>
        <dbReference type="EMBL" id="RKF62240.1"/>
    </source>
</evidence>
<keyword evidence="1" id="KW-0732">Signal</keyword>
<evidence type="ECO:0000313" key="3">
    <source>
        <dbReference type="Proteomes" id="UP000286134"/>
    </source>
</evidence>
<dbReference type="EMBL" id="MCFK01003508">
    <property type="protein sequence ID" value="RKF62240.1"/>
    <property type="molecule type" value="Genomic_DNA"/>
</dbReference>
<feature type="chain" id="PRO_5019187264" evidence="1">
    <location>
        <begin position="23"/>
        <end position="48"/>
    </location>
</feature>
<keyword evidence="3" id="KW-1185">Reference proteome</keyword>
<feature type="signal peptide" evidence="1">
    <location>
        <begin position="1"/>
        <end position="22"/>
    </location>
</feature>
<organism evidence="2 3">
    <name type="scientific">Erysiphe neolycopersici</name>
    <dbReference type="NCBI Taxonomy" id="212602"/>
    <lineage>
        <taxon>Eukaryota</taxon>
        <taxon>Fungi</taxon>
        <taxon>Dikarya</taxon>
        <taxon>Ascomycota</taxon>
        <taxon>Pezizomycotina</taxon>
        <taxon>Leotiomycetes</taxon>
        <taxon>Erysiphales</taxon>
        <taxon>Erysiphaceae</taxon>
        <taxon>Erysiphe</taxon>
    </lineage>
</organism>
<protein>
    <submittedName>
        <fullName evidence="2">Uncharacterized protein</fullName>
    </submittedName>
</protein>
<reference evidence="2 3" key="1">
    <citation type="journal article" date="2018" name="BMC Genomics">
        <title>Comparative genome analyses reveal sequence features reflecting distinct modes of host-adaptation between dicot and monocot powdery mildew.</title>
        <authorList>
            <person name="Wu Y."/>
            <person name="Ma X."/>
            <person name="Pan Z."/>
            <person name="Kale S.D."/>
            <person name="Song Y."/>
            <person name="King H."/>
            <person name="Zhang Q."/>
            <person name="Presley C."/>
            <person name="Deng X."/>
            <person name="Wei C.I."/>
            <person name="Xiao S."/>
        </authorList>
    </citation>
    <scope>NUCLEOTIDE SEQUENCE [LARGE SCALE GENOMIC DNA]</scope>
    <source>
        <strain evidence="2">UMSG2</strain>
    </source>
</reference>
<proteinExistence type="predicted"/>
<sequence>MSFSLLTLDLSIYLSIIGQIEGMTEDKQIRCYKTMRVQVVSHLLILYS</sequence>
<gene>
    <name evidence="2" type="ORF">OnM2_c301o2</name>
</gene>
<accession>A0A420HXV4</accession>
<comment type="caution">
    <text evidence="2">The sequence shown here is derived from an EMBL/GenBank/DDBJ whole genome shotgun (WGS) entry which is preliminary data.</text>
</comment>
<name>A0A420HXV4_9PEZI</name>